<keyword evidence="2" id="KW-1185">Reference proteome</keyword>
<proteinExistence type="predicted"/>
<protein>
    <submittedName>
        <fullName evidence="1">Uncharacterized protein</fullName>
    </submittedName>
</protein>
<name>A0A0C3JKR6_PISTI</name>
<dbReference type="Proteomes" id="UP000054217">
    <property type="component" value="Unassembled WGS sequence"/>
</dbReference>
<evidence type="ECO:0000313" key="2">
    <source>
        <dbReference type="Proteomes" id="UP000054217"/>
    </source>
</evidence>
<sequence>MCITWTSETARGERNIHSSITDSYKQTTIRLNKGCTAQNTTICFHSPSGILFVHAVWTLDRQLIFLTFKYSSLCPGVYCECSKTSDQKQPLCHAISRLGENLPWSFSSAYDRSGGLPAMASLTFRFVLRTLHI</sequence>
<evidence type="ECO:0000313" key="1">
    <source>
        <dbReference type="EMBL" id="KIN98166.1"/>
    </source>
</evidence>
<dbReference type="EMBL" id="KN832018">
    <property type="protein sequence ID" value="KIN98166.1"/>
    <property type="molecule type" value="Genomic_DNA"/>
</dbReference>
<dbReference type="AlphaFoldDB" id="A0A0C3JKR6"/>
<dbReference type="HOGENOM" id="CLU_2159443_0_0_1"/>
<gene>
    <name evidence="1" type="ORF">M404DRAFT_1005533</name>
</gene>
<organism evidence="1 2">
    <name type="scientific">Pisolithus tinctorius Marx 270</name>
    <dbReference type="NCBI Taxonomy" id="870435"/>
    <lineage>
        <taxon>Eukaryota</taxon>
        <taxon>Fungi</taxon>
        <taxon>Dikarya</taxon>
        <taxon>Basidiomycota</taxon>
        <taxon>Agaricomycotina</taxon>
        <taxon>Agaricomycetes</taxon>
        <taxon>Agaricomycetidae</taxon>
        <taxon>Boletales</taxon>
        <taxon>Sclerodermatineae</taxon>
        <taxon>Pisolithaceae</taxon>
        <taxon>Pisolithus</taxon>
    </lineage>
</organism>
<dbReference type="InParanoid" id="A0A0C3JKR6"/>
<reference evidence="1 2" key="1">
    <citation type="submission" date="2014-04" db="EMBL/GenBank/DDBJ databases">
        <authorList>
            <consortium name="DOE Joint Genome Institute"/>
            <person name="Kuo A."/>
            <person name="Kohler A."/>
            <person name="Costa M.D."/>
            <person name="Nagy L.G."/>
            <person name="Floudas D."/>
            <person name="Copeland A."/>
            <person name="Barry K.W."/>
            <person name="Cichocki N."/>
            <person name="Veneault-Fourrey C."/>
            <person name="LaButti K."/>
            <person name="Lindquist E.A."/>
            <person name="Lipzen A."/>
            <person name="Lundell T."/>
            <person name="Morin E."/>
            <person name="Murat C."/>
            <person name="Sun H."/>
            <person name="Tunlid A."/>
            <person name="Henrissat B."/>
            <person name="Grigoriev I.V."/>
            <person name="Hibbett D.S."/>
            <person name="Martin F."/>
            <person name="Nordberg H.P."/>
            <person name="Cantor M.N."/>
            <person name="Hua S.X."/>
        </authorList>
    </citation>
    <scope>NUCLEOTIDE SEQUENCE [LARGE SCALE GENOMIC DNA]</scope>
    <source>
        <strain evidence="1 2">Marx 270</strain>
    </source>
</reference>
<reference evidence="2" key="2">
    <citation type="submission" date="2015-01" db="EMBL/GenBank/DDBJ databases">
        <title>Evolutionary Origins and Diversification of the Mycorrhizal Mutualists.</title>
        <authorList>
            <consortium name="DOE Joint Genome Institute"/>
            <consortium name="Mycorrhizal Genomics Consortium"/>
            <person name="Kohler A."/>
            <person name="Kuo A."/>
            <person name="Nagy L.G."/>
            <person name="Floudas D."/>
            <person name="Copeland A."/>
            <person name="Barry K.W."/>
            <person name="Cichocki N."/>
            <person name="Veneault-Fourrey C."/>
            <person name="LaButti K."/>
            <person name="Lindquist E.A."/>
            <person name="Lipzen A."/>
            <person name="Lundell T."/>
            <person name="Morin E."/>
            <person name="Murat C."/>
            <person name="Riley R."/>
            <person name="Ohm R."/>
            <person name="Sun H."/>
            <person name="Tunlid A."/>
            <person name="Henrissat B."/>
            <person name="Grigoriev I.V."/>
            <person name="Hibbett D.S."/>
            <person name="Martin F."/>
        </authorList>
    </citation>
    <scope>NUCLEOTIDE SEQUENCE [LARGE SCALE GENOMIC DNA]</scope>
    <source>
        <strain evidence="2">Marx 270</strain>
    </source>
</reference>
<accession>A0A0C3JKR6</accession>